<gene>
    <name evidence="2" type="ORF">NDU88_001874</name>
</gene>
<reference evidence="2" key="1">
    <citation type="journal article" date="2022" name="bioRxiv">
        <title>Sequencing and chromosome-scale assembly of the giantPleurodeles waltlgenome.</title>
        <authorList>
            <person name="Brown T."/>
            <person name="Elewa A."/>
            <person name="Iarovenko S."/>
            <person name="Subramanian E."/>
            <person name="Araus A.J."/>
            <person name="Petzold A."/>
            <person name="Susuki M."/>
            <person name="Suzuki K.-i.T."/>
            <person name="Hayashi T."/>
            <person name="Toyoda A."/>
            <person name="Oliveira C."/>
            <person name="Osipova E."/>
            <person name="Leigh N.D."/>
            <person name="Simon A."/>
            <person name="Yun M.H."/>
        </authorList>
    </citation>
    <scope>NUCLEOTIDE SEQUENCE</scope>
    <source>
        <strain evidence="2">20211129_DDA</strain>
        <tissue evidence="2">Liver</tissue>
    </source>
</reference>
<comment type="caution">
    <text evidence="2">The sequence shown here is derived from an EMBL/GenBank/DDBJ whole genome shotgun (WGS) entry which is preliminary data.</text>
</comment>
<evidence type="ECO:0000313" key="3">
    <source>
        <dbReference type="Proteomes" id="UP001066276"/>
    </source>
</evidence>
<protein>
    <submittedName>
        <fullName evidence="2">Uncharacterized protein</fullName>
    </submittedName>
</protein>
<dbReference type="Proteomes" id="UP001066276">
    <property type="component" value="Chromosome 11"/>
</dbReference>
<organism evidence="2 3">
    <name type="scientific">Pleurodeles waltl</name>
    <name type="common">Iberian ribbed newt</name>
    <dbReference type="NCBI Taxonomy" id="8319"/>
    <lineage>
        <taxon>Eukaryota</taxon>
        <taxon>Metazoa</taxon>
        <taxon>Chordata</taxon>
        <taxon>Craniata</taxon>
        <taxon>Vertebrata</taxon>
        <taxon>Euteleostomi</taxon>
        <taxon>Amphibia</taxon>
        <taxon>Batrachia</taxon>
        <taxon>Caudata</taxon>
        <taxon>Salamandroidea</taxon>
        <taxon>Salamandridae</taxon>
        <taxon>Pleurodelinae</taxon>
        <taxon>Pleurodeles</taxon>
    </lineage>
</organism>
<dbReference type="AlphaFoldDB" id="A0AAV7LCA9"/>
<proteinExistence type="predicted"/>
<sequence length="129" mass="13579">MRGPLIHHPTSPPLSSPDLRPSSHGPSPTDVQAAWSDPPPAPASAVPTSNSARSFQLCRPSGLCSTSERQLIRAGTTSSLANSTASDHPLSAILSEDGHERPARTVEPEIRTASLFSPDWAMQPPKQAA</sequence>
<name>A0AAV7LCA9_PLEWA</name>
<dbReference type="EMBL" id="JANPWB010000015">
    <property type="protein sequence ID" value="KAJ1088718.1"/>
    <property type="molecule type" value="Genomic_DNA"/>
</dbReference>
<accession>A0AAV7LCA9</accession>
<feature type="region of interest" description="Disordered" evidence="1">
    <location>
        <begin position="1"/>
        <end position="52"/>
    </location>
</feature>
<keyword evidence="3" id="KW-1185">Reference proteome</keyword>
<feature type="compositionally biased region" description="Low complexity" evidence="1">
    <location>
        <begin position="43"/>
        <end position="52"/>
    </location>
</feature>
<evidence type="ECO:0000256" key="1">
    <source>
        <dbReference type="SAM" id="MobiDB-lite"/>
    </source>
</evidence>
<evidence type="ECO:0000313" key="2">
    <source>
        <dbReference type="EMBL" id="KAJ1088718.1"/>
    </source>
</evidence>